<dbReference type="CDD" id="cd22231">
    <property type="entry name" value="RHH_NikR_HicB-like"/>
    <property type="match status" value="1"/>
</dbReference>
<dbReference type="Proteomes" id="UP001292182">
    <property type="component" value="Unassembled WGS sequence"/>
</dbReference>
<reference evidence="4" key="1">
    <citation type="submission" date="2023-07" db="EMBL/GenBank/DDBJ databases">
        <title>Whole genome sequence analysis of rice epiphytic Sphingomonas sanguinis OsEp_Plm_15B2.</title>
        <authorList>
            <person name="Sahu K.P."/>
            <person name="Asharani P."/>
            <person name="Reddy B."/>
            <person name="Kumar A."/>
        </authorList>
    </citation>
    <scope>NUCLEOTIDE SEQUENCE [LARGE SCALE GENOMIC DNA]</scope>
    <source>
        <strain evidence="4">OsEp_Plm_15B2</strain>
    </source>
</reference>
<sequence>MTVVVPEPMAETIHAAIAAGEYASASEVVRDAMRLWNERRAFRAEELRLLREAWDKGKTSGIAGSLDMKAIIAEARSEADAAL</sequence>
<organism evidence="3 4">
    <name type="scientific">Sphingomonas sanguinis</name>
    <dbReference type="NCBI Taxonomy" id="33051"/>
    <lineage>
        <taxon>Bacteria</taxon>
        <taxon>Pseudomonadati</taxon>
        <taxon>Pseudomonadota</taxon>
        <taxon>Alphaproteobacteria</taxon>
        <taxon>Sphingomonadales</taxon>
        <taxon>Sphingomonadaceae</taxon>
        <taxon>Sphingomonas</taxon>
    </lineage>
</organism>
<evidence type="ECO:0000313" key="3">
    <source>
        <dbReference type="EMBL" id="MDZ7282981.1"/>
    </source>
</evidence>
<gene>
    <name evidence="3" type="ORF">N4G62_13190</name>
</gene>
<dbReference type="Pfam" id="PF03693">
    <property type="entry name" value="ParD_antitoxin"/>
    <property type="match status" value="1"/>
</dbReference>
<dbReference type="RefSeq" id="WP_322539788.1">
    <property type="nucleotide sequence ID" value="NZ_JAOBTW010000014.1"/>
</dbReference>
<dbReference type="Gene3D" id="6.10.10.120">
    <property type="entry name" value="Antitoxin ParD1-like"/>
    <property type="match status" value="1"/>
</dbReference>
<dbReference type="SUPFAM" id="SSF47598">
    <property type="entry name" value="Ribbon-helix-helix"/>
    <property type="match status" value="1"/>
</dbReference>
<dbReference type="EMBL" id="JAOBTW010000014">
    <property type="protein sequence ID" value="MDZ7282981.1"/>
    <property type="molecule type" value="Genomic_DNA"/>
</dbReference>
<dbReference type="PANTHER" id="PTHR36582:SF2">
    <property type="entry name" value="ANTITOXIN PARD"/>
    <property type="match status" value="1"/>
</dbReference>
<dbReference type="InterPro" id="IPR022789">
    <property type="entry name" value="ParD"/>
</dbReference>
<dbReference type="InterPro" id="IPR010985">
    <property type="entry name" value="Ribbon_hlx_hlx"/>
</dbReference>
<evidence type="ECO:0000313" key="4">
    <source>
        <dbReference type="Proteomes" id="UP001292182"/>
    </source>
</evidence>
<keyword evidence="2" id="KW-1277">Toxin-antitoxin system</keyword>
<proteinExistence type="inferred from homology"/>
<dbReference type="InterPro" id="IPR038296">
    <property type="entry name" value="ParD_sf"/>
</dbReference>
<evidence type="ECO:0000256" key="1">
    <source>
        <dbReference type="ARBA" id="ARBA00008580"/>
    </source>
</evidence>
<comment type="similarity">
    <text evidence="1">Belongs to the ParD antitoxin family.</text>
</comment>
<comment type="caution">
    <text evidence="3">The sequence shown here is derived from an EMBL/GenBank/DDBJ whole genome shotgun (WGS) entry which is preliminary data.</text>
</comment>
<keyword evidence="4" id="KW-1185">Reference proteome</keyword>
<evidence type="ECO:0000256" key="2">
    <source>
        <dbReference type="ARBA" id="ARBA00022649"/>
    </source>
</evidence>
<dbReference type="PANTHER" id="PTHR36582">
    <property type="entry name" value="ANTITOXIN PARD"/>
    <property type="match status" value="1"/>
</dbReference>
<protein>
    <submittedName>
        <fullName evidence="3">Type II toxin-antitoxin system ParD family antitoxin</fullName>
    </submittedName>
</protein>
<name>A0ABU5LT99_9SPHN</name>
<accession>A0ABU5LT99</accession>